<evidence type="ECO:0000313" key="5">
    <source>
        <dbReference type="EMBL" id="MED6108458.1"/>
    </source>
</evidence>
<evidence type="ECO:0000313" key="6">
    <source>
        <dbReference type="Proteomes" id="UP001341840"/>
    </source>
</evidence>
<feature type="coiled-coil region" evidence="1">
    <location>
        <begin position="324"/>
        <end position="374"/>
    </location>
</feature>
<name>A0ABU6Q9D3_9FABA</name>
<evidence type="ECO:0000259" key="4">
    <source>
        <dbReference type="Pfam" id="PF04783"/>
    </source>
</evidence>
<evidence type="ECO:0000256" key="2">
    <source>
        <dbReference type="SAM" id="MobiDB-lite"/>
    </source>
</evidence>
<gene>
    <name evidence="5" type="primary">APSR1_1</name>
    <name evidence="5" type="ORF">PIB30_024029</name>
</gene>
<feature type="compositionally biased region" description="Pro residues" evidence="2">
    <location>
        <begin position="77"/>
        <end position="104"/>
    </location>
</feature>
<feature type="compositionally biased region" description="Pro residues" evidence="2">
    <location>
        <begin position="118"/>
        <end position="129"/>
    </location>
</feature>
<dbReference type="EMBL" id="JASCZI010000085">
    <property type="protein sequence ID" value="MED6108458.1"/>
    <property type="molecule type" value="Genomic_DNA"/>
</dbReference>
<dbReference type="Pfam" id="PF04782">
    <property type="entry name" value="DUF632"/>
    <property type="match status" value="1"/>
</dbReference>
<dbReference type="Pfam" id="PF04783">
    <property type="entry name" value="DUF630"/>
    <property type="match status" value="1"/>
</dbReference>
<evidence type="ECO:0000256" key="1">
    <source>
        <dbReference type="SAM" id="Coils"/>
    </source>
</evidence>
<dbReference type="PANTHER" id="PTHR21450:SF23">
    <property type="entry name" value="PROTEIN ALTERED PHOSPHATE STARVATION RESPONSE 1"/>
    <property type="match status" value="1"/>
</dbReference>
<dbReference type="InterPro" id="IPR006868">
    <property type="entry name" value="DUF630"/>
</dbReference>
<dbReference type="Proteomes" id="UP001341840">
    <property type="component" value="Unassembled WGS sequence"/>
</dbReference>
<dbReference type="InterPro" id="IPR006867">
    <property type="entry name" value="DUF632"/>
</dbReference>
<sequence>MGCCHSRIEREETVSRCKSRKRYMKQFVQARHAFSAAHVMYIRSLRATGSALLQFANAETETLVFHHLHHHHHHLPPHPQPILPSPPPRASTPMPPPPPPPPMSPSSDTWTTSMTASPLPPPPPPPPPTSGWDFWDPFMQQQQQQAPPPPSSRSATEEEWEAATTTTGSEVVVMAGGGGGAAASVTAPPSMLSGFSKGTQSELAMVVSRNTKDLVEVIKELDEYFLRAADSGSQVSSLLQVPSSGFSHHNKGSKVYGYGWPSLLTWNSSPKLNGFGKLAEETPLSVGGFRGNGVGSGGGGGSGGGHCSTVERLYAWEKKLYQEVKNAKMMKMEHEKKAAQLRKLELKRADYVKTEKMKKEVEKLESQMIVASQAIETTSSEIIKIREIELYPQLIDLVKGLMCMWRSMYECHQVQKHIVQQLEYINTIPSTTPTSEIHRQSTLQLEVEVQQWHQSFCNLFKAHRDYIQSLTGWLRLSLFQFGRTPLSRTTEESKIYALCEEWNLAVDRIPDKVASEGIKSLLTVIHAVVVQQTEEHKQKKRSDSAFKELEKKVVQLRSLECKYGPYSMAESSGTMRTKDPVGQKRAKVESLRAKAEEEKTKHEKAVSVTRAMTLNNLQMSFPHVFQGIVGFSNLCTEVFESVYNKAKVVGQEHELKRILP</sequence>
<protein>
    <submittedName>
        <fullName evidence="5">Protein ALTERED PHOSPHATE STARVATION RESPONSE 1</fullName>
    </submittedName>
</protein>
<accession>A0ABU6Q9D3</accession>
<reference evidence="5 6" key="1">
    <citation type="journal article" date="2023" name="Plants (Basel)">
        <title>Bridging the Gap: Combining Genomics and Transcriptomics Approaches to Understand Stylosanthes scabra, an Orphan Legume from the Brazilian Caatinga.</title>
        <authorList>
            <person name="Ferreira-Neto J.R.C."/>
            <person name="da Silva M.D."/>
            <person name="Binneck E."/>
            <person name="de Melo N.F."/>
            <person name="da Silva R.H."/>
            <person name="de Melo A.L.T.M."/>
            <person name="Pandolfi V."/>
            <person name="Bustamante F.O."/>
            <person name="Brasileiro-Vidal A.C."/>
            <person name="Benko-Iseppon A.M."/>
        </authorList>
    </citation>
    <scope>NUCLEOTIDE SEQUENCE [LARGE SCALE GENOMIC DNA]</scope>
    <source>
        <tissue evidence="5">Leaves</tissue>
    </source>
</reference>
<keyword evidence="1" id="KW-0175">Coiled coil</keyword>
<keyword evidence="6" id="KW-1185">Reference proteome</keyword>
<evidence type="ECO:0000259" key="3">
    <source>
        <dbReference type="Pfam" id="PF04782"/>
    </source>
</evidence>
<organism evidence="5 6">
    <name type="scientific">Stylosanthes scabra</name>
    <dbReference type="NCBI Taxonomy" id="79078"/>
    <lineage>
        <taxon>Eukaryota</taxon>
        <taxon>Viridiplantae</taxon>
        <taxon>Streptophyta</taxon>
        <taxon>Embryophyta</taxon>
        <taxon>Tracheophyta</taxon>
        <taxon>Spermatophyta</taxon>
        <taxon>Magnoliopsida</taxon>
        <taxon>eudicotyledons</taxon>
        <taxon>Gunneridae</taxon>
        <taxon>Pentapetalae</taxon>
        <taxon>rosids</taxon>
        <taxon>fabids</taxon>
        <taxon>Fabales</taxon>
        <taxon>Fabaceae</taxon>
        <taxon>Papilionoideae</taxon>
        <taxon>50 kb inversion clade</taxon>
        <taxon>dalbergioids sensu lato</taxon>
        <taxon>Dalbergieae</taxon>
        <taxon>Pterocarpus clade</taxon>
        <taxon>Stylosanthes</taxon>
    </lineage>
</organism>
<feature type="region of interest" description="Disordered" evidence="2">
    <location>
        <begin position="69"/>
        <end position="167"/>
    </location>
</feature>
<proteinExistence type="predicted"/>
<feature type="domain" description="DUF630" evidence="4">
    <location>
        <begin position="1"/>
        <end position="59"/>
    </location>
</feature>
<comment type="caution">
    <text evidence="5">The sequence shown here is derived from an EMBL/GenBank/DDBJ whole genome shotgun (WGS) entry which is preliminary data.</text>
</comment>
<dbReference type="PANTHER" id="PTHR21450">
    <property type="entry name" value="PROTEIN ALTERED PHOSPHATE STARVATION RESPONSE 1"/>
    <property type="match status" value="1"/>
</dbReference>
<feature type="domain" description="DUF632" evidence="3">
    <location>
        <begin position="214"/>
        <end position="526"/>
    </location>
</feature>